<feature type="compositionally biased region" description="Basic and acidic residues" evidence="1">
    <location>
        <begin position="53"/>
        <end position="65"/>
    </location>
</feature>
<feature type="compositionally biased region" description="Basic residues" evidence="1">
    <location>
        <begin position="66"/>
        <end position="104"/>
    </location>
</feature>
<feature type="compositionally biased region" description="Basic and acidic residues" evidence="1">
    <location>
        <begin position="1"/>
        <end position="20"/>
    </location>
</feature>
<keyword evidence="2" id="KW-1185">Reference proteome</keyword>
<sequence>MKEDFGQGRKKEGFRFESQRKTWFRIKKDRSGVKPDDIASATTPSHPNQSSDGTKDAKTKGSGEKKLKKKKTKLSKGKKRREPRMLKRARLRMARKRRPKRLRRTSLAATMQTRGSDSPPLIKARDEQTKQCKKVVNKGNETARVRVTDDESFYSFDIDHLRRFDKSSTSDDYFSPYTNNSFERHVLGGRMIEPAPTEMIKVEEIVEPKYCCGCCSNSKSFLDTKQPIVVTIDEPKFSSLVYSKKPPSSGDFEPTTANLTYAKNAGDCDIETLTPIREPLSDDSEFMPQPSNDSGITNCNAASLTGEPSVTGSNKESSTYNYLTSFLQFVKDTAAAVAPI</sequence>
<feature type="region of interest" description="Disordered" evidence="1">
    <location>
        <begin position="1"/>
        <end position="104"/>
    </location>
</feature>
<reference evidence="3" key="1">
    <citation type="submission" date="2022-11" db="UniProtKB">
        <authorList>
            <consortium name="WormBaseParasite"/>
        </authorList>
    </citation>
    <scope>IDENTIFICATION</scope>
</reference>
<evidence type="ECO:0000256" key="1">
    <source>
        <dbReference type="SAM" id="MobiDB-lite"/>
    </source>
</evidence>
<dbReference type="Proteomes" id="UP000887574">
    <property type="component" value="Unplaced"/>
</dbReference>
<protein>
    <submittedName>
        <fullName evidence="3">Uncharacterized protein</fullName>
    </submittedName>
</protein>
<organism evidence="2 3">
    <name type="scientific">Ditylenchus dipsaci</name>
    <dbReference type="NCBI Taxonomy" id="166011"/>
    <lineage>
        <taxon>Eukaryota</taxon>
        <taxon>Metazoa</taxon>
        <taxon>Ecdysozoa</taxon>
        <taxon>Nematoda</taxon>
        <taxon>Chromadorea</taxon>
        <taxon>Rhabditida</taxon>
        <taxon>Tylenchina</taxon>
        <taxon>Tylenchomorpha</taxon>
        <taxon>Sphaerularioidea</taxon>
        <taxon>Anguinidae</taxon>
        <taxon>Anguininae</taxon>
        <taxon>Ditylenchus</taxon>
    </lineage>
</organism>
<proteinExistence type="predicted"/>
<dbReference type="WBParaSite" id="jg24661">
    <property type="protein sequence ID" value="jg24661"/>
    <property type="gene ID" value="jg24661"/>
</dbReference>
<feature type="compositionally biased region" description="Polar residues" evidence="1">
    <location>
        <begin position="40"/>
        <end position="52"/>
    </location>
</feature>
<evidence type="ECO:0000313" key="2">
    <source>
        <dbReference type="Proteomes" id="UP000887574"/>
    </source>
</evidence>
<evidence type="ECO:0000313" key="3">
    <source>
        <dbReference type="WBParaSite" id="jg24661"/>
    </source>
</evidence>
<feature type="region of interest" description="Disordered" evidence="1">
    <location>
        <begin position="109"/>
        <end position="128"/>
    </location>
</feature>
<accession>A0A915DY08</accession>
<name>A0A915DY08_9BILA</name>
<dbReference type="AlphaFoldDB" id="A0A915DY08"/>